<evidence type="ECO:0000256" key="4">
    <source>
        <dbReference type="ARBA" id="ARBA00022989"/>
    </source>
</evidence>
<name>A0ABS9M6U7_9FIRM</name>
<reference evidence="7 8" key="1">
    <citation type="submission" date="2022-01" db="EMBL/GenBank/DDBJ databases">
        <title>Collection of gut derived symbiotic bacterial strains cultured from healthy donors.</title>
        <authorList>
            <person name="Lin H."/>
            <person name="Kohout C."/>
            <person name="Waligurski E."/>
            <person name="Pamer E.G."/>
        </authorList>
    </citation>
    <scope>NUCLEOTIDE SEQUENCE [LARGE SCALE GENOMIC DNA]</scope>
    <source>
        <strain evidence="7 8">DFI.3.7</strain>
    </source>
</reference>
<keyword evidence="4 6" id="KW-1133">Transmembrane helix</keyword>
<dbReference type="PANTHER" id="PTHR30086">
    <property type="entry name" value="ARGININE EXPORTER PROTEIN ARGO"/>
    <property type="match status" value="1"/>
</dbReference>
<feature type="transmembrane region" description="Helical" evidence="6">
    <location>
        <begin position="68"/>
        <end position="89"/>
    </location>
</feature>
<evidence type="ECO:0000313" key="7">
    <source>
        <dbReference type="EMBL" id="MCG4526481.1"/>
    </source>
</evidence>
<feature type="transmembrane region" description="Helical" evidence="6">
    <location>
        <begin position="37"/>
        <end position="62"/>
    </location>
</feature>
<keyword evidence="2" id="KW-1003">Cell membrane</keyword>
<dbReference type="Proteomes" id="UP001200313">
    <property type="component" value="Unassembled WGS sequence"/>
</dbReference>
<keyword evidence="8" id="KW-1185">Reference proteome</keyword>
<evidence type="ECO:0000256" key="6">
    <source>
        <dbReference type="SAM" id="Phobius"/>
    </source>
</evidence>
<evidence type="ECO:0000256" key="3">
    <source>
        <dbReference type="ARBA" id="ARBA00022692"/>
    </source>
</evidence>
<gene>
    <name evidence="7" type="ORF">L0P79_05235</name>
</gene>
<evidence type="ECO:0000256" key="5">
    <source>
        <dbReference type="ARBA" id="ARBA00023136"/>
    </source>
</evidence>
<comment type="subcellular location">
    <subcellularLocation>
        <location evidence="1">Cell membrane</location>
        <topology evidence="1">Multi-pass membrane protein</topology>
    </subcellularLocation>
</comment>
<feature type="transmembrane region" description="Helical" evidence="6">
    <location>
        <begin position="178"/>
        <end position="196"/>
    </location>
</feature>
<dbReference type="PANTHER" id="PTHR30086:SF20">
    <property type="entry name" value="ARGININE EXPORTER PROTEIN ARGO-RELATED"/>
    <property type="match status" value="1"/>
</dbReference>
<evidence type="ECO:0000313" key="8">
    <source>
        <dbReference type="Proteomes" id="UP001200313"/>
    </source>
</evidence>
<sequence>MPPFLQGLTIGLAYVAPIGMQNLFVINAALTQPRRRALLTALIVVFFDVTLALACFFSVGALMEHFAWLQRIVLLAGGAVVMWIGVGLLREKPVLHAGGEAALTLPKVAARACVVTWCNPQALIDGTMLFGGFRAGNSGGVSAQLILGSSSASFLWFFGVTILISCFSAQFSDKVLRGINVVCGLVILVYGARLILRFFQMVL</sequence>
<keyword evidence="3 6" id="KW-0812">Transmembrane</keyword>
<feature type="transmembrane region" description="Helical" evidence="6">
    <location>
        <begin position="12"/>
        <end position="30"/>
    </location>
</feature>
<organism evidence="7 8">
    <name type="scientific">Intestinimonas massiliensis</name>
    <name type="common">ex Afouda et al. 2020</name>
    <dbReference type="NCBI Taxonomy" id="1673721"/>
    <lineage>
        <taxon>Bacteria</taxon>
        <taxon>Bacillati</taxon>
        <taxon>Bacillota</taxon>
        <taxon>Clostridia</taxon>
        <taxon>Eubacteriales</taxon>
        <taxon>Intestinimonas</taxon>
    </lineage>
</organism>
<protein>
    <submittedName>
        <fullName evidence="7">LysE family transporter</fullName>
    </submittedName>
</protein>
<dbReference type="Pfam" id="PF01810">
    <property type="entry name" value="LysE"/>
    <property type="match status" value="1"/>
</dbReference>
<comment type="caution">
    <text evidence="7">The sequence shown here is derived from an EMBL/GenBank/DDBJ whole genome shotgun (WGS) entry which is preliminary data.</text>
</comment>
<dbReference type="RefSeq" id="WP_238073481.1">
    <property type="nucleotide sequence ID" value="NZ_JAKNJB010000007.1"/>
</dbReference>
<evidence type="ECO:0000256" key="2">
    <source>
        <dbReference type="ARBA" id="ARBA00022475"/>
    </source>
</evidence>
<accession>A0ABS9M6U7</accession>
<evidence type="ECO:0000256" key="1">
    <source>
        <dbReference type="ARBA" id="ARBA00004651"/>
    </source>
</evidence>
<feature type="transmembrane region" description="Helical" evidence="6">
    <location>
        <begin position="154"/>
        <end position="172"/>
    </location>
</feature>
<proteinExistence type="predicted"/>
<dbReference type="EMBL" id="JAKNJB010000007">
    <property type="protein sequence ID" value="MCG4526481.1"/>
    <property type="molecule type" value="Genomic_DNA"/>
</dbReference>
<dbReference type="InterPro" id="IPR001123">
    <property type="entry name" value="LeuE-type"/>
</dbReference>
<keyword evidence="5 6" id="KW-0472">Membrane</keyword>